<gene>
    <name evidence="3" type="ORF">Daus18300_003390</name>
</gene>
<evidence type="ECO:0000259" key="2">
    <source>
        <dbReference type="Pfam" id="PF13640"/>
    </source>
</evidence>
<dbReference type="PANTHER" id="PTHR33099:SF7">
    <property type="entry name" value="MYND-TYPE DOMAIN-CONTAINING PROTEIN"/>
    <property type="match status" value="1"/>
</dbReference>
<dbReference type="PANTHER" id="PTHR33099">
    <property type="entry name" value="FE2OG DIOXYGENASE DOMAIN-CONTAINING PROTEIN"/>
    <property type="match status" value="1"/>
</dbReference>
<feature type="domain" description="Prolyl 4-hydroxylase alpha subunit Fe(2+) 2OG dioxygenase" evidence="2">
    <location>
        <begin position="160"/>
        <end position="246"/>
    </location>
</feature>
<dbReference type="Proteomes" id="UP001583177">
    <property type="component" value="Unassembled WGS sequence"/>
</dbReference>
<organism evidence="3 4">
    <name type="scientific">Diaporthe australafricana</name>
    <dbReference type="NCBI Taxonomy" id="127596"/>
    <lineage>
        <taxon>Eukaryota</taxon>
        <taxon>Fungi</taxon>
        <taxon>Dikarya</taxon>
        <taxon>Ascomycota</taxon>
        <taxon>Pezizomycotina</taxon>
        <taxon>Sordariomycetes</taxon>
        <taxon>Sordariomycetidae</taxon>
        <taxon>Diaporthales</taxon>
        <taxon>Diaporthaceae</taxon>
        <taxon>Diaporthe</taxon>
    </lineage>
</organism>
<evidence type="ECO:0000313" key="4">
    <source>
        <dbReference type="Proteomes" id="UP001583177"/>
    </source>
</evidence>
<reference evidence="3 4" key="1">
    <citation type="journal article" date="2024" name="IMA Fungus">
        <title>IMA Genome - F19 : A genome assembly and annotation guide to empower mycologists, including annotated draft genome sequences of Ceratocystis pirilliformis, Diaporthe australafricana, Fusarium ophioides, Paecilomyces lecythidis, and Sporothrix stenoceras.</title>
        <authorList>
            <person name="Aylward J."/>
            <person name="Wilson A.M."/>
            <person name="Visagie C.M."/>
            <person name="Spraker J."/>
            <person name="Barnes I."/>
            <person name="Buitendag C."/>
            <person name="Ceriani C."/>
            <person name="Del Mar Angel L."/>
            <person name="du Plessis D."/>
            <person name="Fuchs T."/>
            <person name="Gasser K."/>
            <person name="Kramer D."/>
            <person name="Li W."/>
            <person name="Munsamy K."/>
            <person name="Piso A."/>
            <person name="Price J.L."/>
            <person name="Sonnekus B."/>
            <person name="Thomas C."/>
            <person name="van der Nest A."/>
            <person name="van Dijk A."/>
            <person name="van Heerden A."/>
            <person name="van Vuuren N."/>
            <person name="Yilmaz N."/>
            <person name="Duong T.A."/>
            <person name="van der Merwe N.A."/>
            <person name="Wingfield M.J."/>
            <person name="Wingfield B.D."/>
        </authorList>
    </citation>
    <scope>NUCLEOTIDE SEQUENCE [LARGE SCALE GENOMIC DNA]</scope>
    <source>
        <strain evidence="3 4">CMW 18300</strain>
    </source>
</reference>
<evidence type="ECO:0000313" key="3">
    <source>
        <dbReference type="EMBL" id="KAL1874849.1"/>
    </source>
</evidence>
<dbReference type="Gene3D" id="2.60.120.620">
    <property type="entry name" value="q2cbj1_9rhob like domain"/>
    <property type="match status" value="1"/>
</dbReference>
<proteinExistence type="predicted"/>
<keyword evidence="4" id="KW-1185">Reference proteome</keyword>
<feature type="region of interest" description="Disordered" evidence="1">
    <location>
        <begin position="1"/>
        <end position="37"/>
    </location>
</feature>
<dbReference type="InterPro" id="IPR044862">
    <property type="entry name" value="Pro_4_hyd_alph_FE2OG_OXY"/>
</dbReference>
<name>A0ABR3XGV7_9PEZI</name>
<dbReference type="Pfam" id="PF13640">
    <property type="entry name" value="2OG-FeII_Oxy_3"/>
    <property type="match status" value="1"/>
</dbReference>
<protein>
    <recommendedName>
        <fullName evidence="2">Prolyl 4-hydroxylase alpha subunit Fe(2+) 2OG dioxygenase domain-containing protein</fullName>
    </recommendedName>
</protein>
<evidence type="ECO:0000256" key="1">
    <source>
        <dbReference type="SAM" id="MobiDB-lite"/>
    </source>
</evidence>
<sequence length="716" mass="80078">MSPWESDSEVGASGSDSDGESAPPSGTGHIDAQGSDRMGSKMWKKAFFDKLEDIETFGDFACMTRYSHHINPGLEVAGSLIPLPLVDRDASTIKSKCEQAPFGRGDDTVVDESVRRTWQLDAGLFSCSNPAWPAFLDTVLRETVQKLGMPKGVRAVPWKLLLYEEGSFFKPHKDSEKAPGMIGTLVISLPSEHDGAEVHLSHGNRRHVCATSAFSKFDLTALAWYSDVTHEISPVRAGYRLVMTYNLIQQGGSAPSAGVFIEQQAQLQTLLQNWMSALPPKKKIIYRLDHKYSESSLSIQNMKGRDAQISRCLKQACQETGFYLLLAIMTMRESEDDEGYGNEVEKLLQLDHVATLEGNYLTRYANAEMNEILALTLTRTEVLTVKTKANLLAMRAHRRNIDIMILREAVGFLDNLLENFGSPINETRVLSMVLRACKLWSSQALYNKALRRALMETQRRTTNYSFYQSLMARPNGSIGGVSEAVAEFIDEFVSHPAHQDWNECLGELVHGLDASCLNEAFKVVERRLKTEELKQSFRCWRSSVEASKFETKDLLTALDLSLVLDLIQSHLNDDEWVSTRLLPKLSERAEKQLLYPLLHKLCAEDGYFALKHTESLARRLLQATLPKLNLEIGDLEPGSPRSPQGSIYLVGASNGTDRAMDNVNGFLNLLEDCFMCGLTEQGMELLSNSYENLSEAIRRLPPRDPGRHNTMPYGVP</sequence>
<feature type="compositionally biased region" description="Low complexity" evidence="1">
    <location>
        <begin position="9"/>
        <end position="26"/>
    </location>
</feature>
<accession>A0ABR3XGV7</accession>
<dbReference type="EMBL" id="JAWRVE010000021">
    <property type="protein sequence ID" value="KAL1874849.1"/>
    <property type="molecule type" value="Genomic_DNA"/>
</dbReference>
<comment type="caution">
    <text evidence="3">The sequence shown here is derived from an EMBL/GenBank/DDBJ whole genome shotgun (WGS) entry which is preliminary data.</text>
</comment>